<evidence type="ECO:0000313" key="4">
    <source>
        <dbReference type="Proteomes" id="UP000317265"/>
    </source>
</evidence>
<reference evidence="2 4" key="1">
    <citation type="journal article" date="2019" name="Nat. Microbiol.">
        <title>Expanding anaerobic alkane metabolism in the domain of Archaea.</title>
        <authorList>
            <person name="Wang Y."/>
            <person name="Wegener G."/>
            <person name="Hou J."/>
            <person name="Wang F."/>
            <person name="Xiao X."/>
        </authorList>
    </citation>
    <scope>NUCLEOTIDE SEQUENCE [LARGE SCALE GENOMIC DNA]</scope>
    <source>
        <strain evidence="2">WYZ-LMO11</strain>
    </source>
</reference>
<gene>
    <name evidence="2" type="ORF">DSO09_06100</name>
    <name evidence="1" type="ORF">EF809_04815</name>
</gene>
<evidence type="ECO:0000313" key="2">
    <source>
        <dbReference type="EMBL" id="TDA37830.1"/>
    </source>
</evidence>
<proteinExistence type="predicted"/>
<protein>
    <submittedName>
        <fullName evidence="1">DUF72 domain-containing protein</fullName>
    </submittedName>
</protein>
<dbReference type="Proteomes" id="UP000317265">
    <property type="component" value="Unassembled WGS sequence"/>
</dbReference>
<dbReference type="InterPro" id="IPR002763">
    <property type="entry name" value="DUF72"/>
</dbReference>
<dbReference type="Pfam" id="PF01904">
    <property type="entry name" value="DUF72"/>
    <property type="match status" value="1"/>
</dbReference>
<organism evidence="1 3">
    <name type="scientific">Thermoproteota archaeon</name>
    <dbReference type="NCBI Taxonomy" id="2056631"/>
    <lineage>
        <taxon>Archaea</taxon>
        <taxon>Thermoproteota</taxon>
    </lineage>
</organism>
<sequence length="244" mass="28889">MEIKVGTCGWSLKRSDYFNNFSCIEIQETFYKIPKFETLKNWRNESPKDFEFTVKAWQAITHPLNSPTWRKGEFPKFGKPENFGLLKPTDENIKAWNEIIKTCEILNARILIIQTPPSFTPSNDNINNIYEFFSSIDRKNLTIGWEPRGEWSNEIIAKICKELSLIHVVDPFRRLPSIESDITYFRLHGIGGKETNYRYVYTDEDLHKLYNIIKELKSEKIYVMFNNIKMAQDAMRFIRLLKLQ</sequence>
<dbReference type="Proteomes" id="UP000316080">
    <property type="component" value="Unassembled WGS sequence"/>
</dbReference>
<evidence type="ECO:0000313" key="3">
    <source>
        <dbReference type="Proteomes" id="UP000316080"/>
    </source>
</evidence>
<dbReference type="Gene3D" id="3.20.20.410">
    <property type="entry name" value="Protein of unknown function UPF0759"/>
    <property type="match status" value="1"/>
</dbReference>
<reference evidence="1 3" key="2">
    <citation type="journal article" date="2019" name="Nat. Microbiol.">
        <title>Wide diversity of methane and short-chain alkane metabolisms in uncultured archaea.</title>
        <authorList>
            <person name="Borrel G."/>
            <person name="Adam P.S."/>
            <person name="McKay L.J."/>
            <person name="Chen L.X."/>
            <person name="Sierra-Garcia I.N."/>
            <person name="Sieber C.M."/>
            <person name="Letourneur Q."/>
            <person name="Ghozlane A."/>
            <person name="Andersen G.L."/>
            <person name="Li W.J."/>
            <person name="Hallam S.J."/>
            <person name="Muyzer G."/>
            <person name="de Oliveira V.M."/>
            <person name="Inskeep W.P."/>
            <person name="Banfield J.F."/>
            <person name="Gribaldo S."/>
        </authorList>
    </citation>
    <scope>NUCLEOTIDE SEQUENCE [LARGE SCALE GENOMIC DNA]</scope>
    <source>
        <strain evidence="1">Verst-YHS</strain>
    </source>
</reference>
<dbReference type="AlphaFoldDB" id="A0A520KEQ3"/>
<evidence type="ECO:0000313" key="1">
    <source>
        <dbReference type="EMBL" id="RZN55679.1"/>
    </source>
</evidence>
<dbReference type="PANTHER" id="PTHR30348:SF4">
    <property type="entry name" value="DUF72 DOMAIN-CONTAINING PROTEIN"/>
    <property type="match status" value="1"/>
</dbReference>
<dbReference type="PANTHER" id="PTHR30348">
    <property type="entry name" value="UNCHARACTERIZED PROTEIN YECE"/>
    <property type="match status" value="1"/>
</dbReference>
<dbReference type="SUPFAM" id="SSF117396">
    <property type="entry name" value="TM1631-like"/>
    <property type="match status" value="1"/>
</dbReference>
<dbReference type="EMBL" id="RXIH01000038">
    <property type="protein sequence ID" value="RZN55679.1"/>
    <property type="molecule type" value="Genomic_DNA"/>
</dbReference>
<comment type="caution">
    <text evidence="1">The sequence shown here is derived from an EMBL/GenBank/DDBJ whole genome shotgun (WGS) entry which is preliminary data.</text>
</comment>
<dbReference type="InterPro" id="IPR036520">
    <property type="entry name" value="UPF0759_sf"/>
</dbReference>
<accession>A0A520KEQ3</accession>
<name>A0A520KEQ3_9CREN</name>
<dbReference type="EMBL" id="QNVI01000063">
    <property type="protein sequence ID" value="TDA37830.1"/>
    <property type="molecule type" value="Genomic_DNA"/>
</dbReference>